<comment type="similarity">
    <text evidence="1">Belongs to the LOR family.</text>
</comment>
<accession>A0ABR4IIR8</accession>
<dbReference type="PANTHER" id="PTHR31087">
    <property type="match status" value="1"/>
</dbReference>
<gene>
    <name evidence="2" type="ORF">BJY01DRAFT_139754</name>
</gene>
<evidence type="ECO:0000313" key="2">
    <source>
        <dbReference type="EMBL" id="KAL2827114.1"/>
    </source>
</evidence>
<keyword evidence="3" id="KW-1185">Reference proteome</keyword>
<protein>
    <submittedName>
        <fullName evidence="2">Tubby C-terminal-like domain-containing protein</fullName>
    </submittedName>
</protein>
<comment type="caution">
    <text evidence="2">The sequence shown here is derived from an EMBL/GenBank/DDBJ whole genome shotgun (WGS) entry which is preliminary data.</text>
</comment>
<organism evidence="2 3">
    <name type="scientific">Aspergillus pseudoustus</name>
    <dbReference type="NCBI Taxonomy" id="1810923"/>
    <lineage>
        <taxon>Eukaryota</taxon>
        <taxon>Fungi</taxon>
        <taxon>Dikarya</taxon>
        <taxon>Ascomycota</taxon>
        <taxon>Pezizomycotina</taxon>
        <taxon>Eurotiomycetes</taxon>
        <taxon>Eurotiomycetidae</taxon>
        <taxon>Eurotiales</taxon>
        <taxon>Aspergillaceae</taxon>
        <taxon>Aspergillus</taxon>
        <taxon>Aspergillus subgen. Nidulantes</taxon>
    </lineage>
</organism>
<dbReference type="Gene3D" id="2.40.160.200">
    <property type="entry name" value="LURP1-related"/>
    <property type="match status" value="1"/>
</dbReference>
<dbReference type="Proteomes" id="UP001610446">
    <property type="component" value="Unassembled WGS sequence"/>
</dbReference>
<sequence>MSQPHLYPVSQPVALFEQFIAREEQRLVLKEKVLSLSGDSFEIKLENGMPVLKVVGSVLSFSGRKRVEDMNGNHLYDLRKEHLHLHTTYVMEGPNGNKMCEVRSSYKIIGSKATATYTDPQTGNAVNLVMQGNWMDHVAKIVNQQTGEPVASIFRKRFNARNLLFGQDTYIVSVAPGVDLALVAGLCICFDEKNND</sequence>
<dbReference type="SUPFAM" id="SSF54518">
    <property type="entry name" value="Tubby C-terminal domain-like"/>
    <property type="match status" value="1"/>
</dbReference>
<evidence type="ECO:0000256" key="1">
    <source>
        <dbReference type="ARBA" id="ARBA00005437"/>
    </source>
</evidence>
<reference evidence="2 3" key="1">
    <citation type="submission" date="2024-07" db="EMBL/GenBank/DDBJ databases">
        <title>Section-level genome sequencing and comparative genomics of Aspergillus sections Usti and Cavernicolus.</title>
        <authorList>
            <consortium name="Lawrence Berkeley National Laboratory"/>
            <person name="Nybo J.L."/>
            <person name="Vesth T.C."/>
            <person name="Theobald S."/>
            <person name="Frisvad J.C."/>
            <person name="Larsen T.O."/>
            <person name="Kjaerboelling I."/>
            <person name="Rothschild-Mancinelli K."/>
            <person name="Lyhne E.K."/>
            <person name="Kogle M.E."/>
            <person name="Barry K."/>
            <person name="Clum A."/>
            <person name="Na H."/>
            <person name="Ledsgaard L."/>
            <person name="Lin J."/>
            <person name="Lipzen A."/>
            <person name="Kuo A."/>
            <person name="Riley R."/>
            <person name="Mondo S."/>
            <person name="Labutti K."/>
            <person name="Haridas S."/>
            <person name="Pangalinan J."/>
            <person name="Salamov A.A."/>
            <person name="Simmons B.A."/>
            <person name="Magnuson J.K."/>
            <person name="Chen J."/>
            <person name="Drula E."/>
            <person name="Henrissat B."/>
            <person name="Wiebenga A."/>
            <person name="Lubbers R.J."/>
            <person name="Gomes A.C."/>
            <person name="Makela M.R."/>
            <person name="Stajich J."/>
            <person name="Grigoriev I.V."/>
            <person name="Mortensen U.H."/>
            <person name="De Vries R.P."/>
            <person name="Baker S.E."/>
            <person name="Andersen M.R."/>
        </authorList>
    </citation>
    <scope>NUCLEOTIDE SEQUENCE [LARGE SCALE GENOMIC DNA]</scope>
    <source>
        <strain evidence="2 3">CBS 123904</strain>
    </source>
</reference>
<dbReference type="InterPro" id="IPR025659">
    <property type="entry name" value="Tubby-like_C"/>
</dbReference>
<dbReference type="Pfam" id="PF04525">
    <property type="entry name" value="LOR"/>
    <property type="match status" value="1"/>
</dbReference>
<proteinExistence type="inferred from homology"/>
<dbReference type="InterPro" id="IPR038595">
    <property type="entry name" value="LOR_sf"/>
</dbReference>
<evidence type="ECO:0000313" key="3">
    <source>
        <dbReference type="Proteomes" id="UP001610446"/>
    </source>
</evidence>
<name>A0ABR4IIR8_9EURO</name>
<dbReference type="InterPro" id="IPR007612">
    <property type="entry name" value="LOR"/>
</dbReference>
<dbReference type="EMBL" id="JBFXLU010000409">
    <property type="protein sequence ID" value="KAL2827114.1"/>
    <property type="molecule type" value="Genomic_DNA"/>
</dbReference>
<dbReference type="PANTHER" id="PTHR31087:SF161">
    <property type="entry name" value="TUBBY C 2 FAMILY PROTEIN"/>
    <property type="match status" value="1"/>
</dbReference>